<feature type="signal peptide" evidence="2">
    <location>
        <begin position="1"/>
        <end position="25"/>
    </location>
</feature>
<dbReference type="Proteomes" id="UP000193560">
    <property type="component" value="Unassembled WGS sequence"/>
</dbReference>
<name>A0A1X2HZS0_9FUNG</name>
<dbReference type="PANTHER" id="PTHR13382:SF67">
    <property type="entry name" value="SCF E3 UBIQUITIN LIGASE COMPLEX F-BOX PROTEIN POF2"/>
    <property type="match status" value="1"/>
</dbReference>
<dbReference type="InterPro" id="IPR032675">
    <property type="entry name" value="LRR_dom_sf"/>
</dbReference>
<feature type="domain" description="F-box" evidence="3">
    <location>
        <begin position="24"/>
        <end position="70"/>
    </location>
</feature>
<feature type="chain" id="PRO_5012846547" description="F-box domain-containing protein" evidence="2">
    <location>
        <begin position="26"/>
        <end position="444"/>
    </location>
</feature>
<organism evidence="4 5">
    <name type="scientific">Absidia repens</name>
    <dbReference type="NCBI Taxonomy" id="90262"/>
    <lineage>
        <taxon>Eukaryota</taxon>
        <taxon>Fungi</taxon>
        <taxon>Fungi incertae sedis</taxon>
        <taxon>Mucoromycota</taxon>
        <taxon>Mucoromycotina</taxon>
        <taxon>Mucoromycetes</taxon>
        <taxon>Mucorales</taxon>
        <taxon>Cunninghamellaceae</taxon>
        <taxon>Absidia</taxon>
    </lineage>
</organism>
<keyword evidence="5" id="KW-1185">Reference proteome</keyword>
<reference evidence="4 5" key="1">
    <citation type="submission" date="2016-07" db="EMBL/GenBank/DDBJ databases">
        <title>Pervasive Adenine N6-methylation of Active Genes in Fungi.</title>
        <authorList>
            <consortium name="DOE Joint Genome Institute"/>
            <person name="Mondo S.J."/>
            <person name="Dannebaum R.O."/>
            <person name="Kuo R.C."/>
            <person name="Labutti K."/>
            <person name="Haridas S."/>
            <person name="Kuo A."/>
            <person name="Salamov A."/>
            <person name="Ahrendt S.R."/>
            <person name="Lipzen A."/>
            <person name="Sullivan W."/>
            <person name="Andreopoulos W.B."/>
            <person name="Clum A."/>
            <person name="Lindquist E."/>
            <person name="Daum C."/>
            <person name="Ramamoorthy G.K."/>
            <person name="Gryganskyi A."/>
            <person name="Culley D."/>
            <person name="Magnuson J.K."/>
            <person name="James T.Y."/>
            <person name="O'Malley M.A."/>
            <person name="Stajich J.E."/>
            <person name="Spatafora J.W."/>
            <person name="Visel A."/>
            <person name="Grigoriev I.V."/>
        </authorList>
    </citation>
    <scope>NUCLEOTIDE SEQUENCE [LARGE SCALE GENOMIC DNA]</scope>
    <source>
        <strain evidence="4 5">NRRL 1336</strain>
    </source>
</reference>
<keyword evidence="2" id="KW-0732">Signal</keyword>
<sequence length="444" mass="51649">MKLKFISFQLLLLLSLSFYITMSTSNLGHLPAEIISSILQHISDQDDLFSCSVVNRCFYKQTLPFLWRRFTEGIHFDVEEGGQEEERMAPQSVDSLMQQQLPHPMVKYVQEVELCSRWTETQLMQLMSRIGPQLEKVTMFSGRLVSDTCLQALAYYWPRLTQLELHYHNVTPDFMMAIAQHCPQLRDLYFFGCPRLSPNIFAPLVETGIRDGHAPPLEKLKIRPWDDNIPWTYQTVLDLSQFAHLTSFSINALAEFMYDLITTIAVMEAWPHLTHLELTCVNTTARDDDEDDDLLIPFIQTHRQLRHVYLQGFKLTNATLEAMATYLPDLTYLGLRFISLVTVRGVRRLVRDAWCLERMDLPYCSIYYYEFPEAVYIPDDDNDNENVSHLDQEGMDQIRRIGPQGICDDDNDDDDDADDDEDKAWLRQWQRSFVNLRLYGSGVA</sequence>
<dbReference type="OrthoDB" id="10257471at2759"/>
<evidence type="ECO:0000259" key="3">
    <source>
        <dbReference type="PROSITE" id="PS50181"/>
    </source>
</evidence>
<dbReference type="Gene3D" id="3.80.10.10">
    <property type="entry name" value="Ribonuclease Inhibitor"/>
    <property type="match status" value="2"/>
</dbReference>
<dbReference type="PANTHER" id="PTHR13382">
    <property type="entry name" value="MITOCHONDRIAL ATP SYNTHASE COUPLING FACTOR B"/>
    <property type="match status" value="1"/>
</dbReference>
<evidence type="ECO:0000256" key="1">
    <source>
        <dbReference type="SAM" id="MobiDB-lite"/>
    </source>
</evidence>
<dbReference type="STRING" id="90262.A0A1X2HZS0"/>
<evidence type="ECO:0000256" key="2">
    <source>
        <dbReference type="SAM" id="SignalP"/>
    </source>
</evidence>
<feature type="region of interest" description="Disordered" evidence="1">
    <location>
        <begin position="401"/>
        <end position="421"/>
    </location>
</feature>
<dbReference type="PROSITE" id="PS50181">
    <property type="entry name" value="FBOX"/>
    <property type="match status" value="1"/>
</dbReference>
<feature type="compositionally biased region" description="Acidic residues" evidence="1">
    <location>
        <begin position="407"/>
        <end position="421"/>
    </location>
</feature>
<dbReference type="EMBL" id="MCGE01000045">
    <property type="protein sequence ID" value="ORZ05248.1"/>
    <property type="molecule type" value="Genomic_DNA"/>
</dbReference>
<dbReference type="InterPro" id="IPR001810">
    <property type="entry name" value="F-box_dom"/>
</dbReference>
<dbReference type="GO" id="GO:0005737">
    <property type="term" value="C:cytoplasm"/>
    <property type="evidence" value="ECO:0007669"/>
    <property type="project" value="TreeGrafter"/>
</dbReference>
<protein>
    <recommendedName>
        <fullName evidence="3">F-box domain-containing protein</fullName>
    </recommendedName>
</protein>
<dbReference type="Pfam" id="PF12937">
    <property type="entry name" value="F-box-like"/>
    <property type="match status" value="1"/>
</dbReference>
<proteinExistence type="predicted"/>
<dbReference type="SUPFAM" id="SSF52047">
    <property type="entry name" value="RNI-like"/>
    <property type="match status" value="1"/>
</dbReference>
<dbReference type="AlphaFoldDB" id="A0A1X2HZS0"/>
<evidence type="ECO:0000313" key="4">
    <source>
        <dbReference type="EMBL" id="ORZ05248.1"/>
    </source>
</evidence>
<gene>
    <name evidence="4" type="ORF">BCR42DRAFT_456933</name>
</gene>
<accession>A0A1X2HZS0</accession>
<evidence type="ECO:0000313" key="5">
    <source>
        <dbReference type="Proteomes" id="UP000193560"/>
    </source>
</evidence>
<comment type="caution">
    <text evidence="4">The sequence shown here is derived from an EMBL/GenBank/DDBJ whole genome shotgun (WGS) entry which is preliminary data.</text>
</comment>
<dbReference type="InterPro" id="IPR050648">
    <property type="entry name" value="F-box_LRR-repeat"/>
</dbReference>